<feature type="region of interest" description="Disordered" evidence="1">
    <location>
        <begin position="1"/>
        <end position="38"/>
    </location>
</feature>
<reference evidence="2 3" key="1">
    <citation type="submission" date="2016-01" db="EMBL/GenBank/DDBJ databases">
        <authorList>
            <person name="Oliw E.H."/>
        </authorList>
    </citation>
    <scope>NUCLEOTIDE SEQUENCE [LARGE SCALE GENOMIC DNA]</scope>
    <source>
        <strain evidence="2 3">DNF00307</strain>
    </source>
</reference>
<gene>
    <name evidence="2" type="ORF">HMPREF1860_01282</name>
</gene>
<protein>
    <submittedName>
        <fullName evidence="2">Uncharacterized protein</fullName>
    </submittedName>
</protein>
<evidence type="ECO:0000313" key="2">
    <source>
        <dbReference type="EMBL" id="KXB77727.1"/>
    </source>
</evidence>
<name>A0A134BCP8_9BACT</name>
<dbReference type="AlphaFoldDB" id="A0A134BCP8"/>
<dbReference type="EMBL" id="LSDL01000058">
    <property type="protein sequence ID" value="KXB77727.1"/>
    <property type="molecule type" value="Genomic_DNA"/>
</dbReference>
<feature type="compositionally biased region" description="Basic residues" evidence="1">
    <location>
        <begin position="24"/>
        <end position="34"/>
    </location>
</feature>
<sequence>MQILRKTSAYLSPPSHAPPFLAGKVKKRKKKKKKSEKENIEKLRLSLSILL</sequence>
<evidence type="ECO:0000256" key="1">
    <source>
        <dbReference type="SAM" id="MobiDB-lite"/>
    </source>
</evidence>
<organism evidence="2">
    <name type="scientific">Prevotella amnii</name>
    <dbReference type="NCBI Taxonomy" id="419005"/>
    <lineage>
        <taxon>Bacteria</taxon>
        <taxon>Pseudomonadati</taxon>
        <taxon>Bacteroidota</taxon>
        <taxon>Bacteroidia</taxon>
        <taxon>Bacteroidales</taxon>
        <taxon>Prevotellaceae</taxon>
        <taxon>Prevotella</taxon>
    </lineage>
</organism>
<comment type="caution">
    <text evidence="2">The sequence shown here is derived from an EMBL/GenBank/DDBJ whole genome shotgun (WGS) entry which is preliminary data.</text>
</comment>
<accession>A0A134BCP8</accession>
<dbReference type="PATRIC" id="fig|419005.5.peg.1289"/>
<evidence type="ECO:0000313" key="3">
    <source>
        <dbReference type="Proteomes" id="UP000070531"/>
    </source>
</evidence>
<proteinExistence type="predicted"/>
<dbReference type="Proteomes" id="UP000070531">
    <property type="component" value="Unassembled WGS sequence"/>
</dbReference>